<dbReference type="InterPro" id="IPR011029">
    <property type="entry name" value="DEATH-like_dom_sf"/>
</dbReference>
<dbReference type="PROSITE" id="PS50144">
    <property type="entry name" value="MATH"/>
    <property type="match status" value="1"/>
</dbReference>
<dbReference type="SUPFAM" id="SSF49599">
    <property type="entry name" value="TRAF domain-like"/>
    <property type="match status" value="2"/>
</dbReference>
<protein>
    <recommendedName>
        <fullName evidence="3">MATH domain-containing protein</fullName>
    </recommendedName>
</protein>
<evidence type="ECO:0000259" key="3">
    <source>
        <dbReference type="PROSITE" id="PS50144"/>
    </source>
</evidence>
<dbReference type="InterPro" id="IPR049342">
    <property type="entry name" value="TRAF1-6_MATH_dom"/>
</dbReference>
<dbReference type="EnsemblMetazoa" id="XM_019995875.1">
    <property type="protein sequence ID" value="XP_019851434.1"/>
    <property type="gene ID" value="LOC109581612"/>
</dbReference>
<dbReference type="Pfam" id="PF22486">
    <property type="entry name" value="MATH_2"/>
    <property type="match status" value="1"/>
</dbReference>
<dbReference type="Gene3D" id="1.10.533.10">
    <property type="entry name" value="Death Domain, Fas"/>
    <property type="match status" value="1"/>
</dbReference>
<dbReference type="Pfam" id="PF21355">
    <property type="entry name" value="TRAF-mep_MATH"/>
    <property type="match status" value="1"/>
</dbReference>
<evidence type="ECO:0000256" key="2">
    <source>
        <dbReference type="SAM" id="MobiDB-lite"/>
    </source>
</evidence>
<proteinExistence type="predicted"/>
<feature type="region of interest" description="Disordered" evidence="2">
    <location>
        <begin position="1"/>
        <end position="28"/>
    </location>
</feature>
<reference evidence="4" key="2">
    <citation type="submission" date="2017-05" db="UniProtKB">
        <authorList>
            <consortium name="EnsemblMetazoa"/>
        </authorList>
    </citation>
    <scope>IDENTIFICATION</scope>
</reference>
<dbReference type="OrthoDB" id="6475149at2759"/>
<feature type="domain" description="MATH" evidence="3">
    <location>
        <begin position="847"/>
        <end position="1004"/>
    </location>
</feature>
<dbReference type="Proteomes" id="UP000007879">
    <property type="component" value="Unassembled WGS sequence"/>
</dbReference>
<dbReference type="InParanoid" id="A0A1X7V0C2"/>
<dbReference type="PANTHER" id="PTHR10131:SF94">
    <property type="entry name" value="TNF RECEPTOR-ASSOCIATED FACTOR 4"/>
    <property type="match status" value="1"/>
</dbReference>
<organism evidence="4">
    <name type="scientific">Amphimedon queenslandica</name>
    <name type="common">Sponge</name>
    <dbReference type="NCBI Taxonomy" id="400682"/>
    <lineage>
        <taxon>Eukaryota</taxon>
        <taxon>Metazoa</taxon>
        <taxon>Porifera</taxon>
        <taxon>Demospongiae</taxon>
        <taxon>Heteroscleromorpha</taxon>
        <taxon>Haplosclerida</taxon>
        <taxon>Niphatidae</taxon>
        <taxon>Amphimedon</taxon>
    </lineage>
</organism>
<dbReference type="GO" id="GO:0043122">
    <property type="term" value="P:regulation of canonical NF-kappaB signal transduction"/>
    <property type="evidence" value="ECO:0007669"/>
    <property type="project" value="TreeGrafter"/>
</dbReference>
<dbReference type="AlphaFoldDB" id="A0A1X7V0C2"/>
<accession>A0A1X7V0C2</accession>
<evidence type="ECO:0000256" key="1">
    <source>
        <dbReference type="SAM" id="Coils"/>
    </source>
</evidence>
<reference evidence="5" key="1">
    <citation type="journal article" date="2010" name="Nature">
        <title>The Amphimedon queenslandica genome and the evolution of animal complexity.</title>
        <authorList>
            <person name="Srivastava M."/>
            <person name="Simakov O."/>
            <person name="Chapman J."/>
            <person name="Fahey B."/>
            <person name="Gauthier M.E."/>
            <person name="Mitros T."/>
            <person name="Richards G.S."/>
            <person name="Conaco C."/>
            <person name="Dacre M."/>
            <person name="Hellsten U."/>
            <person name="Larroux C."/>
            <person name="Putnam N.H."/>
            <person name="Stanke M."/>
            <person name="Adamska M."/>
            <person name="Darling A."/>
            <person name="Degnan S.M."/>
            <person name="Oakley T.H."/>
            <person name="Plachetzki D.C."/>
            <person name="Zhai Y."/>
            <person name="Adamski M."/>
            <person name="Calcino A."/>
            <person name="Cummins S.F."/>
            <person name="Goodstein D.M."/>
            <person name="Harris C."/>
            <person name="Jackson D.J."/>
            <person name="Leys S.P."/>
            <person name="Shu S."/>
            <person name="Woodcroft B.J."/>
            <person name="Vervoort M."/>
            <person name="Kosik K.S."/>
            <person name="Manning G."/>
            <person name="Degnan B.M."/>
            <person name="Rokhsar D.S."/>
        </authorList>
    </citation>
    <scope>NUCLEOTIDE SEQUENCE [LARGE SCALE GENOMIC DNA]</scope>
</reference>
<sequence>MNAGSRSPRRLSPRSRSFSGSETSDEFYSLPDSDDFDLVDESKKILSIKELKDVLTILKKHNFDSSNYFDFCLYLGLLHNTIKENEAKNRGDPQACLREGLAKWLMKADNVSEIGDPTWYTLLEALRPLNNAVADGIDKEKHAACFIFTHHIPKDFIRNSCFKKSSIIYVLLVREMKLKSSESANSSKIYSALKIRICLSHENLQKFAAILEKDSTTRNIGEVVMQDYMKVFHNNDDAVNSEETDSKAKSVSVSSDASDVFGDDFATTPSKTKPVSVSSDISNDFKKRRTHFAATFDKVSDVVTVSIDRLKNYLQYYFEYDDKELSKCETVADILNWISKQCSLTNIELLEATVERFEIDAAVPIINRYKEENQKFVEKMTLDLCLDEHFSLPPVLQLEEIKFVVDKNLRDCTVKDVDKFIQEAATKKLSTYVKLSVIRRGNSFSIVCSFPVVLSERLISTALKNLKVLKDNGLLKLTIGYCTVYDYKDESLCYPEEGEASDEYISAVYTSRGMLEQLLIATSMQLMYREEQDKEKIRALEKKIELLNEHVSLFQDSSEKKENYPLEEETPQTEKSQILEEKEIATEEVEDPKGMTEKVKQEIQDRDRVIAKRNKQLLELKEKMKQEKVTQDIEISELKEKLKIDGVELVSLREKLMENEMKRVYQTQANDRIPTLNFADDAIYTPPIDVIMMSFDRYNKLDEDWYSRAFYTHTNGYKMCLCVRYDDKKKSSNLHAHLMAGDYDSDLQWPFCGTLMTEILHRKTRTFRYLTKIVFDDDKFCSRVWNGVPTEAGIASSIVGEGISFAEAVQEPFTEYLEDNSIVIRVKSVNVESLVQTSAVTTPPPIKEEMLFEIAEFSHHKKSNSERISEGFYSAKGYKFVLMVYPNGRSHFQGRSVSIFAHISMGDYDNKLTFPFRGKIIVQIVNRLDTLRNHVEKTIEFTDKTDPEERFGAKVTGLTRFFGSGHSHQGFGYHDMLRHESLMFNLKHKTQYLKDDSLIVRVTKIEDYNV</sequence>
<dbReference type="EnsemblMetazoa" id="Aqu2.1.33042_001">
    <property type="protein sequence ID" value="Aqu2.1.33042_001"/>
    <property type="gene ID" value="Aqu2.1.33042"/>
</dbReference>
<keyword evidence="5" id="KW-1185">Reference proteome</keyword>
<dbReference type="InterPro" id="IPR008974">
    <property type="entry name" value="TRAF-like"/>
</dbReference>
<dbReference type="PANTHER" id="PTHR10131">
    <property type="entry name" value="TNF RECEPTOR ASSOCIATED FACTOR"/>
    <property type="match status" value="1"/>
</dbReference>
<name>A0A1X7V0C2_AMPQE</name>
<gene>
    <name evidence="4" type="primary">109581612</name>
</gene>
<evidence type="ECO:0000313" key="4">
    <source>
        <dbReference type="EnsemblMetazoa" id="Aqu2.1.33042_001"/>
    </source>
</evidence>
<feature type="coiled-coil region" evidence="1">
    <location>
        <begin position="530"/>
        <end position="557"/>
    </location>
</feature>
<keyword evidence="1" id="KW-0175">Coiled coil</keyword>
<evidence type="ECO:0000313" key="5">
    <source>
        <dbReference type="Proteomes" id="UP000007879"/>
    </source>
</evidence>
<dbReference type="Gene3D" id="2.60.210.10">
    <property type="entry name" value="Apoptosis, Tumor Necrosis Factor Receptor Associated Protein 2, Chain A"/>
    <property type="match status" value="2"/>
</dbReference>
<dbReference type="InterPro" id="IPR002083">
    <property type="entry name" value="MATH/TRAF_dom"/>
</dbReference>